<evidence type="ECO:0000313" key="8">
    <source>
        <dbReference type="Proteomes" id="UP000791080"/>
    </source>
</evidence>
<dbReference type="Pfam" id="PF00440">
    <property type="entry name" value="TetR_N"/>
    <property type="match status" value="1"/>
</dbReference>
<evidence type="ECO:0000256" key="2">
    <source>
        <dbReference type="ARBA" id="ARBA00023125"/>
    </source>
</evidence>
<feature type="domain" description="HTH tetR-type" evidence="6">
    <location>
        <begin position="21"/>
        <end position="81"/>
    </location>
</feature>
<sequence>MTEAPDPHHAAPPDRRRRRAQRTRAGIEAAALRLFREHGFEATTIAQIADAADIAPRTFFRYFPSKEAVLFGDPAWPAQMLRESISRRPADEHPMRSLAWALGELDDVMQEERAQHLLRCELLAEVDEVRYAQHIVSSNWMRELTALIAERLGADPHTDPRPQAWAMALAGTVSVSLQAWLARPEGPLPSALLAEVLHTTIDGLSETARGLPAPAPA</sequence>
<keyword evidence="3" id="KW-0804">Transcription</keyword>
<protein>
    <submittedName>
        <fullName evidence="7">Transcriptional regulator, TetR family</fullName>
    </submittedName>
</protein>
<dbReference type="Proteomes" id="UP000791080">
    <property type="component" value="Unassembled WGS sequence"/>
</dbReference>
<feature type="DNA-binding region" description="H-T-H motif" evidence="4">
    <location>
        <begin position="44"/>
        <end position="63"/>
    </location>
</feature>
<keyword evidence="8" id="KW-1185">Reference proteome</keyword>
<dbReference type="RefSeq" id="WP_035275360.1">
    <property type="nucleotide sequence ID" value="NZ_AUBJ02000001.1"/>
</dbReference>
<evidence type="ECO:0000256" key="3">
    <source>
        <dbReference type="ARBA" id="ARBA00023163"/>
    </source>
</evidence>
<dbReference type="InterPro" id="IPR009057">
    <property type="entry name" value="Homeodomain-like_sf"/>
</dbReference>
<reference evidence="7 8" key="1">
    <citation type="submission" date="2022-06" db="EMBL/GenBank/DDBJ databases">
        <title>Genomic Encyclopedia of Type Strains, Phase I: the one thousand microbial genomes (KMG-I) project.</title>
        <authorList>
            <person name="Kyrpides N."/>
        </authorList>
    </citation>
    <scope>NUCLEOTIDE SEQUENCE [LARGE SCALE GENOMIC DNA]</scope>
    <source>
        <strain evidence="7 8">DSM 43889</strain>
    </source>
</reference>
<dbReference type="Gene3D" id="1.10.357.10">
    <property type="entry name" value="Tetracycline Repressor, domain 2"/>
    <property type="match status" value="1"/>
</dbReference>
<keyword evidence="2 4" id="KW-0238">DNA-binding</keyword>
<dbReference type="PANTHER" id="PTHR30055">
    <property type="entry name" value="HTH-TYPE TRANSCRIPTIONAL REGULATOR RUTR"/>
    <property type="match status" value="1"/>
</dbReference>
<dbReference type="EMBL" id="AUBJ02000001">
    <property type="protein sequence ID" value="MCP2333056.1"/>
    <property type="molecule type" value="Genomic_DNA"/>
</dbReference>
<dbReference type="PROSITE" id="PS50977">
    <property type="entry name" value="HTH_TETR_2"/>
    <property type="match status" value="1"/>
</dbReference>
<evidence type="ECO:0000256" key="1">
    <source>
        <dbReference type="ARBA" id="ARBA00023015"/>
    </source>
</evidence>
<dbReference type="Gene3D" id="1.10.10.60">
    <property type="entry name" value="Homeodomain-like"/>
    <property type="match status" value="1"/>
</dbReference>
<evidence type="ECO:0000256" key="5">
    <source>
        <dbReference type="SAM" id="MobiDB-lite"/>
    </source>
</evidence>
<dbReference type="InterPro" id="IPR041347">
    <property type="entry name" value="MftR_C"/>
</dbReference>
<gene>
    <name evidence="7" type="ORF">G443_003326</name>
</gene>
<dbReference type="PROSITE" id="PS01081">
    <property type="entry name" value="HTH_TETR_1"/>
    <property type="match status" value="1"/>
</dbReference>
<evidence type="ECO:0000256" key="4">
    <source>
        <dbReference type="PROSITE-ProRule" id="PRU00335"/>
    </source>
</evidence>
<dbReference type="Pfam" id="PF17754">
    <property type="entry name" value="TetR_C_14"/>
    <property type="match status" value="1"/>
</dbReference>
<evidence type="ECO:0000313" key="7">
    <source>
        <dbReference type="EMBL" id="MCP2333056.1"/>
    </source>
</evidence>
<comment type="caution">
    <text evidence="7">The sequence shown here is derived from an EMBL/GenBank/DDBJ whole genome shotgun (WGS) entry which is preliminary data.</text>
</comment>
<dbReference type="InterPro" id="IPR023772">
    <property type="entry name" value="DNA-bd_HTH_TetR-type_CS"/>
</dbReference>
<accession>A0ABT1JMX5</accession>
<dbReference type="InterPro" id="IPR001647">
    <property type="entry name" value="HTH_TetR"/>
</dbReference>
<name>A0ABT1JMX5_ACTCY</name>
<dbReference type="PRINTS" id="PR00455">
    <property type="entry name" value="HTHTETR"/>
</dbReference>
<keyword evidence="1" id="KW-0805">Transcription regulation</keyword>
<proteinExistence type="predicted"/>
<feature type="region of interest" description="Disordered" evidence="5">
    <location>
        <begin position="1"/>
        <end position="23"/>
    </location>
</feature>
<organism evidence="7 8">
    <name type="scientific">Actinoalloteichus caeruleus DSM 43889</name>
    <dbReference type="NCBI Taxonomy" id="1120930"/>
    <lineage>
        <taxon>Bacteria</taxon>
        <taxon>Bacillati</taxon>
        <taxon>Actinomycetota</taxon>
        <taxon>Actinomycetes</taxon>
        <taxon>Pseudonocardiales</taxon>
        <taxon>Pseudonocardiaceae</taxon>
        <taxon>Actinoalloteichus</taxon>
        <taxon>Actinoalloteichus cyanogriseus</taxon>
    </lineage>
</organism>
<evidence type="ECO:0000259" key="6">
    <source>
        <dbReference type="PROSITE" id="PS50977"/>
    </source>
</evidence>
<dbReference type="PANTHER" id="PTHR30055:SF238">
    <property type="entry name" value="MYCOFACTOCIN BIOSYNTHESIS TRANSCRIPTIONAL REGULATOR MFTR-RELATED"/>
    <property type="match status" value="1"/>
</dbReference>
<dbReference type="SUPFAM" id="SSF46689">
    <property type="entry name" value="Homeodomain-like"/>
    <property type="match status" value="1"/>
</dbReference>
<dbReference type="InterPro" id="IPR050109">
    <property type="entry name" value="HTH-type_TetR-like_transc_reg"/>
</dbReference>
<feature type="compositionally biased region" description="Basic and acidic residues" evidence="5">
    <location>
        <begin position="1"/>
        <end position="14"/>
    </location>
</feature>